<proteinExistence type="inferred from homology"/>
<feature type="transmembrane region" description="Helical" evidence="6">
    <location>
        <begin position="101"/>
        <end position="120"/>
    </location>
</feature>
<evidence type="ECO:0000256" key="1">
    <source>
        <dbReference type="ARBA" id="ARBA00004141"/>
    </source>
</evidence>
<evidence type="ECO:0000259" key="7">
    <source>
        <dbReference type="Pfam" id="PF00909"/>
    </source>
</evidence>
<accession>A0A813PZ55</accession>
<keyword evidence="4 6" id="KW-1133">Transmembrane helix</keyword>
<dbReference type="SUPFAM" id="SSF111352">
    <property type="entry name" value="Ammonium transporter"/>
    <property type="match status" value="1"/>
</dbReference>
<dbReference type="GO" id="GO:0008519">
    <property type="term" value="F:ammonium channel activity"/>
    <property type="evidence" value="ECO:0007669"/>
    <property type="project" value="InterPro"/>
</dbReference>
<dbReference type="InterPro" id="IPR002229">
    <property type="entry name" value="RhesusRHD"/>
</dbReference>
<dbReference type="Proteomes" id="UP000663860">
    <property type="component" value="Unassembled WGS sequence"/>
</dbReference>
<comment type="similarity">
    <text evidence="2">Belongs to the ammonium transporter (TC 2.A.49) family. Rh subfamily.</text>
</comment>
<evidence type="ECO:0000256" key="2">
    <source>
        <dbReference type="ARBA" id="ARBA00011036"/>
    </source>
</evidence>
<comment type="subcellular location">
    <subcellularLocation>
        <location evidence="1">Membrane</location>
        <topology evidence="1">Multi-pass membrane protein</topology>
    </subcellularLocation>
</comment>
<evidence type="ECO:0000313" key="8">
    <source>
        <dbReference type="EMBL" id="CAF0758002.1"/>
    </source>
</evidence>
<feature type="transmembrane region" description="Helical" evidence="6">
    <location>
        <begin position="429"/>
        <end position="454"/>
    </location>
</feature>
<feature type="transmembrane region" description="Helical" evidence="6">
    <location>
        <begin position="346"/>
        <end position="367"/>
    </location>
</feature>
<evidence type="ECO:0000256" key="3">
    <source>
        <dbReference type="ARBA" id="ARBA00022692"/>
    </source>
</evidence>
<keyword evidence="5 6" id="KW-0472">Membrane</keyword>
<dbReference type="GO" id="GO:0097272">
    <property type="term" value="P:ammonium homeostasis"/>
    <property type="evidence" value="ECO:0007669"/>
    <property type="project" value="TreeGrafter"/>
</dbReference>
<dbReference type="PANTHER" id="PTHR11730">
    <property type="entry name" value="AMMONIUM TRANSPORTER"/>
    <property type="match status" value="1"/>
</dbReference>
<dbReference type="EMBL" id="CAJNOE010000025">
    <property type="protein sequence ID" value="CAF0758002.1"/>
    <property type="molecule type" value="Genomic_DNA"/>
</dbReference>
<dbReference type="Proteomes" id="UP000663868">
    <property type="component" value="Unassembled WGS sequence"/>
</dbReference>
<feature type="domain" description="Ammonium transporter AmtB-like" evidence="7">
    <location>
        <begin position="98"/>
        <end position="458"/>
    </location>
</feature>
<name>A0A813PZ55_9BILA</name>
<dbReference type="PRINTS" id="PR00342">
    <property type="entry name" value="RHESUSRHD"/>
</dbReference>
<feature type="transmembrane region" description="Helical" evidence="6">
    <location>
        <begin position="297"/>
        <end position="315"/>
    </location>
</feature>
<dbReference type="Pfam" id="PF00909">
    <property type="entry name" value="Ammonium_transp"/>
    <property type="match status" value="1"/>
</dbReference>
<reference evidence="8" key="1">
    <citation type="submission" date="2021-02" db="EMBL/GenBank/DDBJ databases">
        <authorList>
            <person name="Nowell W R."/>
        </authorList>
    </citation>
    <scope>NUCLEOTIDE SEQUENCE</scope>
</reference>
<feature type="transmembrane region" description="Helical" evidence="6">
    <location>
        <begin position="166"/>
        <end position="185"/>
    </location>
</feature>
<feature type="transmembrane region" description="Helical" evidence="6">
    <location>
        <begin position="223"/>
        <end position="241"/>
    </location>
</feature>
<feature type="transmembrane region" description="Helical" evidence="6">
    <location>
        <begin position="34"/>
        <end position="55"/>
    </location>
</feature>
<dbReference type="AlphaFoldDB" id="A0A813PZ55"/>
<feature type="transmembrane region" description="Helical" evidence="6">
    <location>
        <begin position="127"/>
        <end position="146"/>
    </location>
</feature>
<dbReference type="InterPro" id="IPR024041">
    <property type="entry name" value="NH4_transpt_AmtB-like_dom"/>
</dbReference>
<feature type="transmembrane region" description="Helical" evidence="6">
    <location>
        <begin position="262"/>
        <end position="285"/>
    </location>
</feature>
<sequence length="497" mass="54904">MAKSRAEETEMLQSTTLSTRVVPIAYEKPAKNPIFFPALLIGLQAVFIVLLGLHAEYGHEPIGNHITLPKHSVISFPNGTHVRIHDEAETPHRGIADFYSMFQDIHIMIFIGFGFLMTFLRKYGFSAVGYNFLVAAFVLEWALIVRGYMFDFEPDTRSFPIDIERIIVADFVAAAILISFGAVLGKTNPTQLIVMAFIEVLLQSANEYIGLKRFCAFDIGESMFVHVFGAYFGLAVAFMLYDKELTSVEAEQREKSVYHSDLFAMVGTIFLFCFWPSFNAGVAAAGDSRLRAVVNTYISIASSVLLTYICSCLFSKEKKFDMVHIQNATLAGGVAVGTVADKIIRPFGAMIIGSVAGALSTIGFRFIKSTLQKFKVHDTCGVNNLHGMPGLLAGIFGICLAFLPAYSLYNENIIPVCWHSTERSHLMQVGYQAAALGTTLVIAIAGGIVTGLILRLPLFNDERPSSYYNDHTHWETPDDFHDAHSTALISSETERHV</sequence>
<dbReference type="EMBL" id="CAJOBB010001210">
    <property type="protein sequence ID" value="CAF3825227.1"/>
    <property type="molecule type" value="Genomic_DNA"/>
</dbReference>
<dbReference type="PANTHER" id="PTHR11730:SF60">
    <property type="entry name" value="RH50, ISOFORM D"/>
    <property type="match status" value="1"/>
</dbReference>
<dbReference type="InterPro" id="IPR029020">
    <property type="entry name" value="Ammonium/urea_transptr"/>
</dbReference>
<evidence type="ECO:0000313" key="9">
    <source>
        <dbReference type="EMBL" id="CAF3825227.1"/>
    </source>
</evidence>
<evidence type="ECO:0000313" key="10">
    <source>
        <dbReference type="Proteomes" id="UP000663860"/>
    </source>
</evidence>
<evidence type="ECO:0000256" key="6">
    <source>
        <dbReference type="SAM" id="Phobius"/>
    </source>
</evidence>
<organism evidence="8 10">
    <name type="scientific">Adineta steineri</name>
    <dbReference type="NCBI Taxonomy" id="433720"/>
    <lineage>
        <taxon>Eukaryota</taxon>
        <taxon>Metazoa</taxon>
        <taxon>Spiralia</taxon>
        <taxon>Gnathifera</taxon>
        <taxon>Rotifera</taxon>
        <taxon>Eurotatoria</taxon>
        <taxon>Bdelloidea</taxon>
        <taxon>Adinetida</taxon>
        <taxon>Adinetidae</taxon>
        <taxon>Adineta</taxon>
    </lineage>
</organism>
<protein>
    <recommendedName>
        <fullName evidence="7">Ammonium transporter AmtB-like domain-containing protein</fullName>
    </recommendedName>
</protein>
<keyword evidence="3 6" id="KW-0812">Transmembrane</keyword>
<gene>
    <name evidence="8" type="ORF">IZO911_LOCUS4547</name>
    <name evidence="9" type="ORF">KXQ929_LOCUS18502</name>
</gene>
<evidence type="ECO:0000256" key="5">
    <source>
        <dbReference type="ARBA" id="ARBA00023136"/>
    </source>
</evidence>
<evidence type="ECO:0000256" key="4">
    <source>
        <dbReference type="ARBA" id="ARBA00022989"/>
    </source>
</evidence>
<dbReference type="Gene3D" id="1.10.3430.10">
    <property type="entry name" value="Ammonium transporter AmtB like domains"/>
    <property type="match status" value="1"/>
</dbReference>
<feature type="transmembrane region" description="Helical" evidence="6">
    <location>
        <begin position="388"/>
        <end position="409"/>
    </location>
</feature>
<comment type="caution">
    <text evidence="8">The sequence shown here is derived from an EMBL/GenBank/DDBJ whole genome shotgun (WGS) entry which is preliminary data.</text>
</comment>
<dbReference type="GO" id="GO:0005886">
    <property type="term" value="C:plasma membrane"/>
    <property type="evidence" value="ECO:0007669"/>
    <property type="project" value="InterPro"/>
</dbReference>